<reference evidence="6" key="1">
    <citation type="submission" date="2025-08" db="UniProtKB">
        <authorList>
            <consortium name="RefSeq"/>
        </authorList>
    </citation>
    <scope>IDENTIFICATION</scope>
</reference>
<evidence type="ECO:0000313" key="6">
    <source>
        <dbReference type="RefSeq" id="XP_014670128.1"/>
    </source>
</evidence>
<accession>A0ABM1ED57</accession>
<feature type="domain" description="ILCR1 Ig-like" evidence="4">
    <location>
        <begin position="297"/>
        <end position="391"/>
    </location>
</feature>
<dbReference type="RefSeq" id="XP_014670128.1">
    <property type="nucleotide sequence ID" value="XM_014814642.1"/>
</dbReference>
<keyword evidence="2" id="KW-0812">Transmembrane</keyword>
<feature type="chain" id="PRO_5047118412" evidence="3">
    <location>
        <begin position="26"/>
        <end position="720"/>
    </location>
</feature>
<evidence type="ECO:0000313" key="5">
    <source>
        <dbReference type="Proteomes" id="UP000695022"/>
    </source>
</evidence>
<dbReference type="InterPro" id="IPR057066">
    <property type="entry name" value="Ig_ILCR1"/>
</dbReference>
<organism evidence="5 6">
    <name type="scientific">Priapulus caudatus</name>
    <name type="common">Priapulid worm</name>
    <dbReference type="NCBI Taxonomy" id="37621"/>
    <lineage>
        <taxon>Eukaryota</taxon>
        <taxon>Metazoa</taxon>
        <taxon>Ecdysozoa</taxon>
        <taxon>Scalidophora</taxon>
        <taxon>Priapulida</taxon>
        <taxon>Priapulimorpha</taxon>
        <taxon>Priapulimorphida</taxon>
        <taxon>Priapulidae</taxon>
        <taxon>Priapulus</taxon>
    </lineage>
</organism>
<dbReference type="Proteomes" id="UP000695022">
    <property type="component" value="Unplaced"/>
</dbReference>
<feature type="signal peptide" evidence="3">
    <location>
        <begin position="1"/>
        <end position="25"/>
    </location>
</feature>
<keyword evidence="5" id="KW-1185">Reference proteome</keyword>
<keyword evidence="2" id="KW-1133">Transmembrane helix</keyword>
<sequence length="720" mass="78519">MGRCLLAGHLPYLLVMLTAVEIGSATSRCYWVSCSSSGTCQESADIQYSEGSACTEQKRVPLRHATPAPSMLNVSNYRTNARDFHWLNTSWISPNSTKVQGFMVEVWINNSHVTCTKSSVDRTVASFQESYHFDCMLSEQKNVTLIQVCSLPKASFSCSRSKPYIHRDGLIDNTPPRYWVTPVTAEVMWSEHKVNASFTQASHYVNDAFPGYTVTLVAQQGEQQRIRRLVDAIPNQAQLFTVFEEVAEGDYTVEVLPCITACTTECKCRNLDNGCVRCSTSRSTLFTVTYACSEQSAWQPSMLLATVLPGNGVEVSFSNAPLELGVAKYEILLQSNEYSQSKTVDGTGPYYIFTAMPDGVYNISVKIIDESDDRCLCRKPYTGVCGRECACSAYVSPTPINVTSNASPTTELLSVEKLGAESVAQYVIPIIVVLILMAVVIIIWRLNSKHACTSMHQLLGCFHTTCHEGKPKTGTVPLKNVHVLPPACDDENLLRLVNRFSQVLVSHMRCEVSTLELYARDTVLRLASMQQHDFVSEATAALATSDVIVVVPSCDAAPHTALSSDAAQHTAPSSDVAQHTAPSSDAAQHTAPLSDVAPCLRDMKAQVTGATLRRVYESNDLVHKVVCVLFPERVGGCHQVAPPGMPTFSIGRELDQLFVHLHPELDGRVSKHARQRLCQAANIIEGASIIESSSVVGGSSGVEGVGVFSRMTPSSLAQDL</sequence>
<feature type="compositionally biased region" description="Polar residues" evidence="1">
    <location>
        <begin position="562"/>
        <end position="587"/>
    </location>
</feature>
<feature type="transmembrane region" description="Helical" evidence="2">
    <location>
        <begin position="426"/>
        <end position="446"/>
    </location>
</feature>
<dbReference type="GeneID" id="106811107"/>
<gene>
    <name evidence="6" type="primary">LOC106811107</name>
</gene>
<evidence type="ECO:0000256" key="1">
    <source>
        <dbReference type="SAM" id="MobiDB-lite"/>
    </source>
</evidence>
<feature type="region of interest" description="Disordered" evidence="1">
    <location>
        <begin position="562"/>
        <end position="590"/>
    </location>
</feature>
<keyword evidence="3" id="KW-0732">Signal</keyword>
<evidence type="ECO:0000259" key="4">
    <source>
        <dbReference type="Pfam" id="PF23608"/>
    </source>
</evidence>
<proteinExistence type="predicted"/>
<evidence type="ECO:0000256" key="3">
    <source>
        <dbReference type="SAM" id="SignalP"/>
    </source>
</evidence>
<feature type="domain" description="ILCR1 Ig-like" evidence="4">
    <location>
        <begin position="178"/>
        <end position="284"/>
    </location>
</feature>
<evidence type="ECO:0000256" key="2">
    <source>
        <dbReference type="SAM" id="Phobius"/>
    </source>
</evidence>
<name>A0ABM1ED57_PRICU</name>
<protein>
    <submittedName>
        <fullName evidence="6">Uncharacterized protein LOC106811107 isoform X1</fullName>
    </submittedName>
</protein>
<keyword evidence="2" id="KW-0472">Membrane</keyword>
<dbReference type="Pfam" id="PF23608">
    <property type="entry name" value="Ig_ILCR1"/>
    <property type="match status" value="2"/>
</dbReference>